<reference evidence="1 2" key="1">
    <citation type="submission" date="2024-09" db="EMBL/GenBank/DDBJ databases">
        <title>Rethinking Asexuality: The Enigmatic Case of Functional Sexual Genes in Lepraria (Stereocaulaceae).</title>
        <authorList>
            <person name="Doellman M."/>
            <person name="Sun Y."/>
            <person name="Barcenas-Pena A."/>
            <person name="Lumbsch H.T."/>
            <person name="Grewe F."/>
        </authorList>
    </citation>
    <scope>NUCLEOTIDE SEQUENCE [LARGE SCALE GENOMIC DNA]</scope>
    <source>
        <strain evidence="1 2">Grewe 0041</strain>
    </source>
</reference>
<sequence length="175" mass="18931">MPKLLEPPLRAAKRSGFCQALALAIEPSARTTSIFNTLSHAKLFKSEKNEMPPVELFSSDVLKDSEAWGPEADRQSAKSKACATTTDCYKILRLKDIVDITPPKSPSYVPFETIPVPLGAATSFDATSIALRPLKSIVVPLAARGQNGEYPPPRIATNAPLRFGSSHNTSLIIIE</sequence>
<dbReference type="Proteomes" id="UP001590951">
    <property type="component" value="Unassembled WGS sequence"/>
</dbReference>
<dbReference type="EMBL" id="JBHFEH010000010">
    <property type="protein sequence ID" value="KAL2055828.1"/>
    <property type="molecule type" value="Genomic_DNA"/>
</dbReference>
<keyword evidence="2" id="KW-1185">Reference proteome</keyword>
<organism evidence="1 2">
    <name type="scientific">Lepraria finkii</name>
    <dbReference type="NCBI Taxonomy" id="1340010"/>
    <lineage>
        <taxon>Eukaryota</taxon>
        <taxon>Fungi</taxon>
        <taxon>Dikarya</taxon>
        <taxon>Ascomycota</taxon>
        <taxon>Pezizomycotina</taxon>
        <taxon>Lecanoromycetes</taxon>
        <taxon>OSLEUM clade</taxon>
        <taxon>Lecanoromycetidae</taxon>
        <taxon>Lecanorales</taxon>
        <taxon>Lecanorineae</taxon>
        <taxon>Stereocaulaceae</taxon>
        <taxon>Lepraria</taxon>
    </lineage>
</organism>
<proteinExistence type="predicted"/>
<evidence type="ECO:0000313" key="2">
    <source>
        <dbReference type="Proteomes" id="UP001590951"/>
    </source>
</evidence>
<protein>
    <submittedName>
        <fullName evidence="1">Uncharacterized protein</fullName>
    </submittedName>
</protein>
<accession>A0ABR4BDA1</accession>
<name>A0ABR4BDA1_9LECA</name>
<evidence type="ECO:0000313" key="1">
    <source>
        <dbReference type="EMBL" id="KAL2055828.1"/>
    </source>
</evidence>
<gene>
    <name evidence="1" type="ORF">ABVK25_004072</name>
</gene>
<comment type="caution">
    <text evidence="1">The sequence shown here is derived from an EMBL/GenBank/DDBJ whole genome shotgun (WGS) entry which is preliminary data.</text>
</comment>